<dbReference type="InterPro" id="IPR034660">
    <property type="entry name" value="DinB/YfiT-like"/>
</dbReference>
<reference evidence="2" key="1">
    <citation type="journal article" date="2020" name="mSystems">
        <title>Genome- and Community-Level Interaction Insights into Carbon Utilization and Element Cycling Functions of Hydrothermarchaeota in Hydrothermal Sediment.</title>
        <authorList>
            <person name="Zhou Z."/>
            <person name="Liu Y."/>
            <person name="Xu W."/>
            <person name="Pan J."/>
            <person name="Luo Z.H."/>
            <person name="Li M."/>
        </authorList>
    </citation>
    <scope>NUCLEOTIDE SEQUENCE [LARGE SCALE GENOMIC DNA]</scope>
    <source>
        <strain evidence="2">SpSt-222</strain>
    </source>
</reference>
<organism evidence="2">
    <name type="scientific">Thermomicrobium roseum</name>
    <dbReference type="NCBI Taxonomy" id="500"/>
    <lineage>
        <taxon>Bacteria</taxon>
        <taxon>Pseudomonadati</taxon>
        <taxon>Thermomicrobiota</taxon>
        <taxon>Thermomicrobia</taxon>
        <taxon>Thermomicrobiales</taxon>
        <taxon>Thermomicrobiaceae</taxon>
        <taxon>Thermomicrobium</taxon>
    </lineage>
</organism>
<protein>
    <submittedName>
        <fullName evidence="2">DinB family protein</fullName>
    </submittedName>
</protein>
<gene>
    <name evidence="2" type="ORF">ENP47_12790</name>
</gene>
<accession>A0A7C1X7J7</accession>
<dbReference type="SUPFAM" id="SSF109854">
    <property type="entry name" value="DinB/YfiT-like putative metalloenzymes"/>
    <property type="match status" value="1"/>
</dbReference>
<dbReference type="Pfam" id="PF12867">
    <property type="entry name" value="DinB_2"/>
    <property type="match status" value="1"/>
</dbReference>
<dbReference type="AlphaFoldDB" id="A0A7C1X7J7"/>
<sequence length="159" mass="17931">MSGELVTAVREAVAATLREQHQVLRELVRGLSPAVLNWSPGPEMNSLAVLVGHLLDAERYLVAAAVHEAVERDRERWFRYEAASDTALLELIDQTEAESLARLERLTADTLTREWTPPNDRLGRRFTGMRWLLHAIGHNREHIGHASLTRQLAEQRGIG</sequence>
<comment type="caution">
    <text evidence="2">The sequence shown here is derived from an EMBL/GenBank/DDBJ whole genome shotgun (WGS) entry which is preliminary data.</text>
</comment>
<dbReference type="InterPro" id="IPR024775">
    <property type="entry name" value="DinB-like"/>
</dbReference>
<proteinExistence type="predicted"/>
<feature type="domain" description="DinB-like" evidence="1">
    <location>
        <begin position="17"/>
        <end position="145"/>
    </location>
</feature>
<evidence type="ECO:0000313" key="2">
    <source>
        <dbReference type="EMBL" id="HEF66454.1"/>
    </source>
</evidence>
<dbReference type="Gene3D" id="1.20.120.450">
    <property type="entry name" value="dinb family like domain"/>
    <property type="match status" value="1"/>
</dbReference>
<dbReference type="EMBL" id="DSJL01000011">
    <property type="protein sequence ID" value="HEF66454.1"/>
    <property type="molecule type" value="Genomic_DNA"/>
</dbReference>
<name>A0A7C1X7J7_THERO</name>
<evidence type="ECO:0000259" key="1">
    <source>
        <dbReference type="Pfam" id="PF12867"/>
    </source>
</evidence>